<organism evidence="11 12">
    <name type="scientific">Desulfoluna limicola</name>
    <dbReference type="NCBI Taxonomy" id="2810562"/>
    <lineage>
        <taxon>Bacteria</taxon>
        <taxon>Pseudomonadati</taxon>
        <taxon>Thermodesulfobacteriota</taxon>
        <taxon>Desulfobacteria</taxon>
        <taxon>Desulfobacterales</taxon>
        <taxon>Desulfolunaceae</taxon>
        <taxon>Desulfoluna</taxon>
    </lineage>
</organism>
<gene>
    <name evidence="11" type="primary">lnt_2</name>
    <name evidence="9" type="synonym">lnt</name>
    <name evidence="11" type="ORF">DSLASN_31240</name>
</gene>
<dbReference type="Proteomes" id="UP001320148">
    <property type="component" value="Chromosome"/>
</dbReference>
<dbReference type="Gene3D" id="3.60.110.10">
    <property type="entry name" value="Carbon-nitrogen hydrolase"/>
    <property type="match status" value="1"/>
</dbReference>
<keyword evidence="6 9" id="KW-1133">Transmembrane helix</keyword>
<keyword evidence="5 9" id="KW-0812">Transmembrane</keyword>
<evidence type="ECO:0000256" key="1">
    <source>
        <dbReference type="ARBA" id="ARBA00004651"/>
    </source>
</evidence>
<proteinExistence type="inferred from homology"/>
<evidence type="ECO:0000313" key="11">
    <source>
        <dbReference type="EMBL" id="BCS97492.1"/>
    </source>
</evidence>
<evidence type="ECO:0000256" key="4">
    <source>
        <dbReference type="ARBA" id="ARBA00022679"/>
    </source>
</evidence>
<evidence type="ECO:0000256" key="8">
    <source>
        <dbReference type="ARBA" id="ARBA00023315"/>
    </source>
</evidence>
<feature type="transmembrane region" description="Helical" evidence="9">
    <location>
        <begin position="66"/>
        <end position="85"/>
    </location>
</feature>
<keyword evidence="7 9" id="KW-0472">Membrane</keyword>
<comment type="subcellular location">
    <subcellularLocation>
        <location evidence="1 9">Cell membrane</location>
        <topology evidence="1 9">Multi-pass membrane protein</topology>
    </subcellularLocation>
</comment>
<feature type="transmembrane region" description="Helical" evidence="9">
    <location>
        <begin position="208"/>
        <end position="231"/>
    </location>
</feature>
<name>A0ABM7PJC8_9BACT</name>
<comment type="similarity">
    <text evidence="2 9">Belongs to the CN hydrolase family. Apolipoprotein N-acyltransferase subfamily.</text>
</comment>
<keyword evidence="12" id="KW-1185">Reference proteome</keyword>
<dbReference type="Pfam" id="PF00795">
    <property type="entry name" value="CN_hydrolase"/>
    <property type="match status" value="1"/>
</dbReference>
<dbReference type="EC" id="2.3.1.269" evidence="9"/>
<evidence type="ECO:0000259" key="10">
    <source>
        <dbReference type="PROSITE" id="PS50263"/>
    </source>
</evidence>
<comment type="function">
    <text evidence="9">Catalyzes the phospholipid dependent N-acylation of the N-terminal cysteine of apolipoprotein, the last step in lipoprotein maturation.</text>
</comment>
<evidence type="ECO:0000256" key="5">
    <source>
        <dbReference type="ARBA" id="ARBA00022692"/>
    </source>
</evidence>
<dbReference type="NCBIfam" id="TIGR00546">
    <property type="entry name" value="lnt"/>
    <property type="match status" value="1"/>
</dbReference>
<dbReference type="CDD" id="cd07571">
    <property type="entry name" value="ALP_N-acyl_transferase"/>
    <property type="match status" value="1"/>
</dbReference>
<feature type="transmembrane region" description="Helical" evidence="9">
    <location>
        <begin position="168"/>
        <end position="196"/>
    </location>
</feature>
<dbReference type="PROSITE" id="PS50263">
    <property type="entry name" value="CN_HYDROLASE"/>
    <property type="match status" value="1"/>
</dbReference>
<evidence type="ECO:0000256" key="9">
    <source>
        <dbReference type="HAMAP-Rule" id="MF_01148"/>
    </source>
</evidence>
<evidence type="ECO:0000256" key="3">
    <source>
        <dbReference type="ARBA" id="ARBA00022475"/>
    </source>
</evidence>
<dbReference type="InterPro" id="IPR036526">
    <property type="entry name" value="C-N_Hydrolase_sf"/>
</dbReference>
<dbReference type="PANTHER" id="PTHR38686">
    <property type="entry name" value="APOLIPOPROTEIN N-ACYLTRANSFERASE"/>
    <property type="match status" value="1"/>
</dbReference>
<dbReference type="EMBL" id="AP024488">
    <property type="protein sequence ID" value="BCS97492.1"/>
    <property type="molecule type" value="Genomic_DNA"/>
</dbReference>
<evidence type="ECO:0000256" key="6">
    <source>
        <dbReference type="ARBA" id="ARBA00022989"/>
    </source>
</evidence>
<comment type="catalytic activity">
    <reaction evidence="9">
        <text>N-terminal S-1,2-diacyl-sn-glyceryl-L-cysteinyl-[lipoprotein] + a glycerophospholipid = N-acyl-S-1,2-diacyl-sn-glyceryl-L-cysteinyl-[lipoprotein] + a 2-acyl-sn-glycero-3-phospholipid + H(+)</text>
        <dbReference type="Rhea" id="RHEA:48228"/>
        <dbReference type="Rhea" id="RHEA-COMP:14681"/>
        <dbReference type="Rhea" id="RHEA-COMP:14684"/>
        <dbReference type="ChEBI" id="CHEBI:15378"/>
        <dbReference type="ChEBI" id="CHEBI:136912"/>
        <dbReference type="ChEBI" id="CHEBI:140656"/>
        <dbReference type="ChEBI" id="CHEBI:140657"/>
        <dbReference type="ChEBI" id="CHEBI:140660"/>
        <dbReference type="EC" id="2.3.1.269"/>
    </reaction>
</comment>
<dbReference type="InterPro" id="IPR045378">
    <property type="entry name" value="LNT_N"/>
</dbReference>
<dbReference type="PANTHER" id="PTHR38686:SF1">
    <property type="entry name" value="APOLIPOPROTEIN N-ACYLTRANSFERASE"/>
    <property type="match status" value="1"/>
</dbReference>
<keyword evidence="3 9" id="KW-1003">Cell membrane</keyword>
<feature type="transmembrane region" description="Helical" evidence="9">
    <location>
        <begin position="130"/>
        <end position="148"/>
    </location>
</feature>
<dbReference type="InterPro" id="IPR004563">
    <property type="entry name" value="Apolipo_AcylTrfase"/>
</dbReference>
<sequence length="536" mass="58824">MQVATANETAGWTGDETLNVWQDFFWAAAGALLLTFSFPRPDMGQLAWVGLVPLMVLSLKTTPKRAFRVGYLTGVLHFLVLLRWVASTIHQYGGIPWVAGVAALVLLSLYLGLYMGLFAWGLARWRRGGLFVLCFAPLFWVALEYLRTKALTGFPWGLLGYTQHKHLALIQLADITGVYGISFLVVLVNAALALFVRRVLDRADWHRSAGWGGPIVGVGVAGLMVVGAYAYGTLRITQVEEAQEKSPTLSVAVIQGNIDQGVKWDTSYQLSSIETYQRLSAEALSKAPDLVVWPETATPFYYLHPADRLLTRMVNRGLAAGECDWILGAPAAERAGEDWNYYNRAYAVTSQGAVIGSYDKVHLVPFGEYIPFQKLLFFVKRLVVSAGNFSAGTKGDTIKGWDWQVGVQICFESIFPELSVASVRSGATLLVNLTNDAWFGRSGAPFQHFNMARFRAVETRRALARSANTGISGFVGPAGRVLSSTALYEEAWRVEALPVMTLTSLYVRFGDLFAWICVGLTVLLGPVIGGIRAMND</sequence>
<evidence type="ECO:0000256" key="2">
    <source>
        <dbReference type="ARBA" id="ARBA00010065"/>
    </source>
</evidence>
<protein>
    <recommendedName>
        <fullName evidence="9">Apolipoprotein N-acyltransferase</fullName>
        <shortName evidence="9">ALP N-acyltransferase</shortName>
        <ecNumber evidence="9">2.3.1.269</ecNumber>
    </recommendedName>
</protein>
<feature type="domain" description="CN hydrolase" evidence="10">
    <location>
        <begin position="254"/>
        <end position="499"/>
    </location>
</feature>
<comment type="pathway">
    <text evidence="9">Protein modification; lipoprotein biosynthesis (N-acyl transfer).</text>
</comment>
<feature type="transmembrane region" description="Helical" evidence="9">
    <location>
        <begin position="512"/>
        <end position="531"/>
    </location>
</feature>
<feature type="transmembrane region" description="Helical" evidence="9">
    <location>
        <begin position="97"/>
        <end position="123"/>
    </location>
</feature>
<evidence type="ECO:0000313" key="12">
    <source>
        <dbReference type="Proteomes" id="UP001320148"/>
    </source>
</evidence>
<dbReference type="InterPro" id="IPR003010">
    <property type="entry name" value="C-N_Hydrolase"/>
</dbReference>
<dbReference type="SUPFAM" id="SSF56317">
    <property type="entry name" value="Carbon-nitrogen hydrolase"/>
    <property type="match status" value="1"/>
</dbReference>
<accession>A0ABM7PJC8</accession>
<keyword evidence="8 9" id="KW-0012">Acyltransferase</keyword>
<reference evidence="11 12" key="1">
    <citation type="submission" date="2021-02" db="EMBL/GenBank/DDBJ databases">
        <title>Complete genome of Desulfoluna sp. strain ASN36.</title>
        <authorList>
            <person name="Takahashi A."/>
            <person name="Kojima H."/>
            <person name="Fukui M."/>
        </authorList>
    </citation>
    <scope>NUCLEOTIDE SEQUENCE [LARGE SCALE GENOMIC DNA]</scope>
    <source>
        <strain evidence="11 12">ASN36</strain>
    </source>
</reference>
<dbReference type="Pfam" id="PF20154">
    <property type="entry name" value="LNT_N"/>
    <property type="match status" value="1"/>
</dbReference>
<evidence type="ECO:0000256" key="7">
    <source>
        <dbReference type="ARBA" id="ARBA00023136"/>
    </source>
</evidence>
<dbReference type="HAMAP" id="MF_01148">
    <property type="entry name" value="Lnt"/>
    <property type="match status" value="1"/>
</dbReference>
<keyword evidence="4 9" id="KW-0808">Transferase</keyword>